<feature type="region of interest" description="Disordered" evidence="7">
    <location>
        <begin position="265"/>
        <end position="291"/>
    </location>
</feature>
<dbReference type="GO" id="GO:0006310">
    <property type="term" value="P:DNA recombination"/>
    <property type="evidence" value="ECO:0007669"/>
    <property type="project" value="UniProtKB-KW"/>
</dbReference>
<organism evidence="11 12">
    <name type="scientific">Kutzneria buriramensis</name>
    <dbReference type="NCBI Taxonomy" id="1045776"/>
    <lineage>
        <taxon>Bacteria</taxon>
        <taxon>Bacillati</taxon>
        <taxon>Actinomycetota</taxon>
        <taxon>Actinomycetes</taxon>
        <taxon>Pseudonocardiales</taxon>
        <taxon>Pseudonocardiaceae</taxon>
        <taxon>Kutzneria</taxon>
    </lineage>
</organism>
<dbReference type="Pfam" id="PF12323">
    <property type="entry name" value="HTH_OrfB_IS605"/>
    <property type="match status" value="1"/>
</dbReference>
<dbReference type="RefSeq" id="WP_116172315.1">
    <property type="nucleotide sequence ID" value="NZ_CP144375.1"/>
</dbReference>
<comment type="caution">
    <text evidence="11">The sequence shown here is derived from an EMBL/GenBank/DDBJ whole genome shotgun (WGS) entry which is preliminary data.</text>
</comment>
<dbReference type="AlphaFoldDB" id="A0A3E0I9H7"/>
<evidence type="ECO:0000256" key="1">
    <source>
        <dbReference type="ARBA" id="ARBA00008761"/>
    </source>
</evidence>
<feature type="region of interest" description="Disordered" evidence="7">
    <location>
        <begin position="428"/>
        <end position="485"/>
    </location>
</feature>
<evidence type="ECO:0000313" key="12">
    <source>
        <dbReference type="Proteomes" id="UP000256269"/>
    </source>
</evidence>
<proteinExistence type="inferred from homology"/>
<dbReference type="NCBIfam" id="TIGR01766">
    <property type="entry name" value="IS200/IS605 family accessory protein TnpB-like domain"/>
    <property type="match status" value="1"/>
</dbReference>
<reference evidence="11 12" key="1">
    <citation type="submission" date="2018-08" db="EMBL/GenBank/DDBJ databases">
        <title>Genomic Encyclopedia of Archaeal and Bacterial Type Strains, Phase II (KMG-II): from individual species to whole genera.</title>
        <authorList>
            <person name="Goeker M."/>
        </authorList>
    </citation>
    <scope>NUCLEOTIDE SEQUENCE [LARGE SCALE GENOMIC DNA]</scope>
    <source>
        <strain evidence="11 12">DSM 45791</strain>
    </source>
</reference>
<feature type="domain" description="Transposase putative helix-turn-helix" evidence="10">
    <location>
        <begin position="13"/>
        <end position="49"/>
    </location>
</feature>
<protein>
    <submittedName>
        <fullName evidence="11">Putative transposase</fullName>
    </submittedName>
</protein>
<dbReference type="GO" id="GO:0032196">
    <property type="term" value="P:transposition"/>
    <property type="evidence" value="ECO:0007669"/>
    <property type="project" value="UniProtKB-KW"/>
</dbReference>
<dbReference type="Pfam" id="PF01385">
    <property type="entry name" value="OrfB_IS605"/>
    <property type="match status" value="1"/>
</dbReference>
<feature type="compositionally biased region" description="Basic residues" evidence="7">
    <location>
        <begin position="279"/>
        <end position="291"/>
    </location>
</feature>
<keyword evidence="5" id="KW-0238">DNA-binding</keyword>
<dbReference type="OrthoDB" id="6230307at2"/>
<keyword evidence="4" id="KW-0862">Zinc</keyword>
<comment type="similarity">
    <text evidence="1">In the C-terminal section; belongs to the transposase 35 family.</text>
</comment>
<feature type="domain" description="Probable transposase IS891/IS1136/IS1341" evidence="8">
    <location>
        <begin position="220"/>
        <end position="335"/>
    </location>
</feature>
<dbReference type="InterPro" id="IPR053470">
    <property type="entry name" value="RNA-guided_DNA_endonuclease"/>
</dbReference>
<dbReference type="Proteomes" id="UP000256269">
    <property type="component" value="Unassembled WGS sequence"/>
</dbReference>
<dbReference type="EMBL" id="QUNO01000001">
    <property type="protein sequence ID" value="REH55388.1"/>
    <property type="molecule type" value="Genomic_DNA"/>
</dbReference>
<dbReference type="NCBIfam" id="NF040570">
    <property type="entry name" value="guided_TnpB"/>
    <property type="match status" value="1"/>
</dbReference>
<name>A0A3E0I9H7_9PSEU</name>
<evidence type="ECO:0000256" key="5">
    <source>
        <dbReference type="ARBA" id="ARBA00023125"/>
    </source>
</evidence>
<evidence type="ECO:0000256" key="7">
    <source>
        <dbReference type="SAM" id="MobiDB-lite"/>
    </source>
</evidence>
<dbReference type="Pfam" id="PF07282">
    <property type="entry name" value="Cas12f1-like_TNB"/>
    <property type="match status" value="1"/>
</dbReference>
<evidence type="ECO:0000259" key="9">
    <source>
        <dbReference type="Pfam" id="PF07282"/>
    </source>
</evidence>
<dbReference type="InterPro" id="IPR021027">
    <property type="entry name" value="Transposase_put_HTH"/>
</dbReference>
<dbReference type="InterPro" id="IPR010095">
    <property type="entry name" value="Cas12f1-like_TNB"/>
</dbReference>
<accession>A0A3E0I9H7</accession>
<evidence type="ECO:0000256" key="4">
    <source>
        <dbReference type="ARBA" id="ARBA00022833"/>
    </source>
</evidence>
<dbReference type="GO" id="GO:0003677">
    <property type="term" value="F:DNA binding"/>
    <property type="evidence" value="ECO:0007669"/>
    <property type="project" value="UniProtKB-KW"/>
</dbReference>
<evidence type="ECO:0000256" key="3">
    <source>
        <dbReference type="ARBA" id="ARBA00022723"/>
    </source>
</evidence>
<evidence type="ECO:0000256" key="2">
    <source>
        <dbReference type="ARBA" id="ARBA00022578"/>
    </source>
</evidence>
<keyword evidence="12" id="KW-1185">Reference proteome</keyword>
<keyword evidence="3" id="KW-0479">Metal-binding</keyword>
<evidence type="ECO:0000256" key="6">
    <source>
        <dbReference type="ARBA" id="ARBA00023172"/>
    </source>
</evidence>
<feature type="domain" description="Cas12f1-like TNB" evidence="9">
    <location>
        <begin position="356"/>
        <end position="421"/>
    </location>
</feature>
<dbReference type="InterPro" id="IPR001959">
    <property type="entry name" value="Transposase"/>
</dbReference>
<dbReference type="NCBIfam" id="NF038280">
    <property type="entry name" value="IS607_TnpB"/>
    <property type="match status" value="1"/>
</dbReference>
<gene>
    <name evidence="11" type="ORF">BCF44_101408</name>
</gene>
<evidence type="ECO:0000259" key="8">
    <source>
        <dbReference type="Pfam" id="PF01385"/>
    </source>
</evidence>
<keyword evidence="6" id="KW-0233">DNA recombination</keyword>
<sequence>MARFEVPDGWTAQAYRFALDTTPAQVGVLVSHAGAARFAHNHMLALTKAVLDQRAAERTYGLPEDELTPSTGWSLPALRKTWNQRKDTAAPWWRENSKEAYNTGLDALARGLDAWSKSRTGERAGKAVGFPRFKSRRVERSVRFTTGVIRVETDRRHITLPRVGTIKAHESTRKLVRRLEAGTARILSATVVEDSSGRWFCSFQALVMSKARPAHALRSAHRVVGVDVGVRDLLVVAAPDGTEIRRVAAPKSLTAAQPRLRQLQRKAARQHGPRATATRAKRRPSKRWRKTQTRIGRIHARAADVRRDILHKVTTALAQQHNVVVVETLNVAGMGKAGGARKRGFNRALADAALAEFRRMLGYKTRWYGIQLVEADRYYPSSKTCSVCGGRKPNLTLADRTYTCDHCGARIDRDLNAATNLARLGETHTLGAQSPADSGSVAGRGATRETDPARAGEAGGREASTLHNPIRVGQAGTAVSQGTAA</sequence>
<evidence type="ECO:0000259" key="10">
    <source>
        <dbReference type="Pfam" id="PF12323"/>
    </source>
</evidence>
<evidence type="ECO:0000313" key="11">
    <source>
        <dbReference type="EMBL" id="REH55388.1"/>
    </source>
</evidence>
<dbReference type="GO" id="GO:0046872">
    <property type="term" value="F:metal ion binding"/>
    <property type="evidence" value="ECO:0007669"/>
    <property type="project" value="UniProtKB-KW"/>
</dbReference>
<keyword evidence="2" id="KW-0815">Transposition</keyword>